<evidence type="ECO:0000256" key="1">
    <source>
        <dbReference type="ARBA" id="ARBA00022679"/>
    </source>
</evidence>
<comment type="caution">
    <text evidence="4">The sequence shown here is derived from an EMBL/GenBank/DDBJ whole genome shotgun (WGS) entry which is preliminary data.</text>
</comment>
<gene>
    <name evidence="4" type="ORF">COX81_00035</name>
</gene>
<dbReference type="InterPro" id="IPR028098">
    <property type="entry name" value="Glyco_trans_4-like_N"/>
</dbReference>
<dbReference type="InterPro" id="IPR001296">
    <property type="entry name" value="Glyco_trans_1"/>
</dbReference>
<proteinExistence type="predicted"/>
<evidence type="ECO:0000313" key="5">
    <source>
        <dbReference type="Proteomes" id="UP000228568"/>
    </source>
</evidence>
<dbReference type="SUPFAM" id="SSF53756">
    <property type="entry name" value="UDP-Glycosyltransferase/glycogen phosphorylase"/>
    <property type="match status" value="1"/>
</dbReference>
<dbReference type="Pfam" id="PF13439">
    <property type="entry name" value="Glyco_transf_4"/>
    <property type="match status" value="1"/>
</dbReference>
<evidence type="ECO:0008006" key="6">
    <source>
        <dbReference type="Google" id="ProtNLM"/>
    </source>
</evidence>
<dbReference type="GO" id="GO:0016757">
    <property type="term" value="F:glycosyltransferase activity"/>
    <property type="evidence" value="ECO:0007669"/>
    <property type="project" value="InterPro"/>
</dbReference>
<dbReference type="Pfam" id="PF00534">
    <property type="entry name" value="Glycos_transf_1"/>
    <property type="match status" value="1"/>
</dbReference>
<sequence length="349" mass="40714">MNIAIDIRSLTEKKRTGVGEYTYQFLDTTFSSDHTNQYFLFYNSFQDVSDHIPKWEQENVHYVISHWPSKLFNLFVWMGVIKLDRFIEKKLEALDFRLQITSIHSFLSPNINFISLNPKTKFILTIHDLSFEYFKDCYSLKRRLWHKFVNPRKLCQRADEIIVPSENTKRDVIREYKIDAGKVSIEHPRLSFTFYEQRTTNDEQVKLKYNLPDKYILFLGTIEPRKNILSLIEAFKNSELGTMSYELIIAGAKGWKYKDILEAIEKTPSVRYLGYVDKDDKIDLYKMASLFVYPSFYEGFGLPVLEAMYCGTSVIASNRSSLMEVADGGAYLVNPHNVDEIARAIVSLA</sequence>
<dbReference type="PANTHER" id="PTHR46401:SF2">
    <property type="entry name" value="GLYCOSYLTRANSFERASE WBBK-RELATED"/>
    <property type="match status" value="1"/>
</dbReference>
<feature type="domain" description="Glycosyltransferase subfamily 4-like N-terminal" evidence="3">
    <location>
        <begin position="58"/>
        <end position="185"/>
    </location>
</feature>
<dbReference type="PANTHER" id="PTHR46401">
    <property type="entry name" value="GLYCOSYLTRANSFERASE WBBK-RELATED"/>
    <property type="match status" value="1"/>
</dbReference>
<dbReference type="AlphaFoldDB" id="A0A2M7VAE4"/>
<dbReference type="Proteomes" id="UP000228568">
    <property type="component" value="Unassembled WGS sequence"/>
</dbReference>
<protein>
    <recommendedName>
        <fullName evidence="6">Glycosyltransferase family 1 protein</fullName>
    </recommendedName>
</protein>
<dbReference type="EMBL" id="PFPK01000002">
    <property type="protein sequence ID" value="PIZ95874.1"/>
    <property type="molecule type" value="Genomic_DNA"/>
</dbReference>
<organism evidence="4 5">
    <name type="scientific">Candidatus Magasanikbacteria bacterium CG_4_10_14_0_2_um_filter_37_12</name>
    <dbReference type="NCBI Taxonomy" id="1974637"/>
    <lineage>
        <taxon>Bacteria</taxon>
        <taxon>Candidatus Magasanikiibacteriota</taxon>
    </lineage>
</organism>
<keyword evidence="1" id="KW-0808">Transferase</keyword>
<name>A0A2M7VAE4_9BACT</name>
<dbReference type="CDD" id="cd03809">
    <property type="entry name" value="GT4_MtfB-like"/>
    <property type="match status" value="1"/>
</dbReference>
<evidence type="ECO:0000259" key="2">
    <source>
        <dbReference type="Pfam" id="PF00534"/>
    </source>
</evidence>
<accession>A0A2M7VAE4</accession>
<reference evidence="5" key="1">
    <citation type="submission" date="2017-09" db="EMBL/GenBank/DDBJ databases">
        <title>Depth-based differentiation of microbial function through sediment-hosted aquifers and enrichment of novel symbionts in the deep terrestrial subsurface.</title>
        <authorList>
            <person name="Probst A.J."/>
            <person name="Ladd B."/>
            <person name="Jarett J.K."/>
            <person name="Geller-Mcgrath D.E."/>
            <person name="Sieber C.M.K."/>
            <person name="Emerson J.B."/>
            <person name="Anantharaman K."/>
            <person name="Thomas B.C."/>
            <person name="Malmstrom R."/>
            <person name="Stieglmeier M."/>
            <person name="Klingl A."/>
            <person name="Woyke T."/>
            <person name="Ryan C.M."/>
            <person name="Banfield J.F."/>
        </authorList>
    </citation>
    <scope>NUCLEOTIDE SEQUENCE [LARGE SCALE GENOMIC DNA]</scope>
</reference>
<evidence type="ECO:0000313" key="4">
    <source>
        <dbReference type="EMBL" id="PIZ95874.1"/>
    </source>
</evidence>
<evidence type="ECO:0000259" key="3">
    <source>
        <dbReference type="Pfam" id="PF13439"/>
    </source>
</evidence>
<feature type="domain" description="Glycosyl transferase family 1" evidence="2">
    <location>
        <begin position="204"/>
        <end position="347"/>
    </location>
</feature>
<dbReference type="Gene3D" id="3.40.50.2000">
    <property type="entry name" value="Glycogen Phosphorylase B"/>
    <property type="match status" value="2"/>
</dbReference>